<dbReference type="GO" id="GO:0031965">
    <property type="term" value="C:nuclear membrane"/>
    <property type="evidence" value="ECO:0007669"/>
    <property type="project" value="UniProtKB-SubCell"/>
</dbReference>
<reference evidence="15" key="1">
    <citation type="journal article" date="2020" name="Nat. Commun.">
        <title>Large-scale genome sequencing of mycorrhizal fungi provides insights into the early evolution of symbiotic traits.</title>
        <authorList>
            <person name="Miyauchi S."/>
            <person name="Kiss E."/>
            <person name="Kuo A."/>
            <person name="Drula E."/>
            <person name="Kohler A."/>
            <person name="Sanchez-Garcia M."/>
            <person name="Morin E."/>
            <person name="Andreopoulos B."/>
            <person name="Barry K.W."/>
            <person name="Bonito G."/>
            <person name="Buee M."/>
            <person name="Carver A."/>
            <person name="Chen C."/>
            <person name="Cichocki N."/>
            <person name="Clum A."/>
            <person name="Culley D."/>
            <person name="Crous P.W."/>
            <person name="Fauchery L."/>
            <person name="Girlanda M."/>
            <person name="Hayes R.D."/>
            <person name="Keri Z."/>
            <person name="LaButti K."/>
            <person name="Lipzen A."/>
            <person name="Lombard V."/>
            <person name="Magnuson J."/>
            <person name="Maillard F."/>
            <person name="Murat C."/>
            <person name="Nolan M."/>
            <person name="Ohm R.A."/>
            <person name="Pangilinan J."/>
            <person name="Pereira M.F."/>
            <person name="Perotto S."/>
            <person name="Peter M."/>
            <person name="Pfister S."/>
            <person name="Riley R."/>
            <person name="Sitrit Y."/>
            <person name="Stielow J.B."/>
            <person name="Szollosi G."/>
            <person name="Zifcakova L."/>
            <person name="Stursova M."/>
            <person name="Spatafora J.W."/>
            <person name="Tedersoo L."/>
            <person name="Vaario L.M."/>
            <person name="Yamada A."/>
            <person name="Yan M."/>
            <person name="Wang P."/>
            <person name="Xu J."/>
            <person name="Bruns T."/>
            <person name="Baldrian P."/>
            <person name="Vilgalys R."/>
            <person name="Dunand C."/>
            <person name="Henrissat B."/>
            <person name="Grigoriev I.V."/>
            <person name="Hibbett D."/>
            <person name="Nagy L.G."/>
            <person name="Martin F.M."/>
        </authorList>
    </citation>
    <scope>NUCLEOTIDE SEQUENCE</scope>
    <source>
        <strain evidence="15">UP504</strain>
    </source>
</reference>
<keyword evidence="8 14" id="KW-1133">Transmembrane helix</keyword>
<evidence type="ECO:0008006" key="17">
    <source>
        <dbReference type="Google" id="ProtNLM"/>
    </source>
</evidence>
<evidence type="ECO:0000313" key="16">
    <source>
        <dbReference type="Proteomes" id="UP000886523"/>
    </source>
</evidence>
<dbReference type="GO" id="GO:0051028">
    <property type="term" value="P:mRNA transport"/>
    <property type="evidence" value="ECO:0007669"/>
    <property type="project" value="UniProtKB-KW"/>
</dbReference>
<keyword evidence="16" id="KW-1185">Reference proteome</keyword>
<dbReference type="InterPro" id="IPR019049">
    <property type="entry name" value="Nucleoporin_prot_Ndc1/Nup"/>
</dbReference>
<dbReference type="PANTHER" id="PTHR13269:SF6">
    <property type="entry name" value="NUCLEOPORIN NDC1"/>
    <property type="match status" value="1"/>
</dbReference>
<evidence type="ECO:0000256" key="1">
    <source>
        <dbReference type="ARBA" id="ARBA00004232"/>
    </source>
</evidence>
<evidence type="ECO:0000256" key="13">
    <source>
        <dbReference type="SAM" id="Coils"/>
    </source>
</evidence>
<evidence type="ECO:0000256" key="11">
    <source>
        <dbReference type="ARBA" id="ARBA00023136"/>
    </source>
</evidence>
<dbReference type="GO" id="GO:0070762">
    <property type="term" value="C:nuclear pore transmembrane ring"/>
    <property type="evidence" value="ECO:0007669"/>
    <property type="project" value="TreeGrafter"/>
</dbReference>
<dbReference type="Proteomes" id="UP000886523">
    <property type="component" value="Unassembled WGS sequence"/>
</dbReference>
<name>A0A9P6DUJ6_9AGAM</name>
<keyword evidence="12" id="KW-0539">Nucleus</keyword>
<dbReference type="AlphaFoldDB" id="A0A9P6DUJ6"/>
<comment type="subcellular location">
    <subcellularLocation>
        <location evidence="1">Nucleus membrane</location>
        <topology evidence="1">Multi-pass membrane protein</topology>
    </subcellularLocation>
    <subcellularLocation>
        <location evidence="2">Nucleus</location>
        <location evidence="2">Nuclear pore complex</location>
    </subcellularLocation>
</comment>
<comment type="similarity">
    <text evidence="3">Belongs to the NDC1 family.</text>
</comment>
<keyword evidence="10" id="KW-0906">Nuclear pore complex</keyword>
<feature type="transmembrane region" description="Helical" evidence="14">
    <location>
        <begin position="44"/>
        <end position="64"/>
    </location>
</feature>
<dbReference type="EMBL" id="MU128997">
    <property type="protein sequence ID" value="KAF9511704.1"/>
    <property type="molecule type" value="Genomic_DNA"/>
</dbReference>
<evidence type="ECO:0000256" key="9">
    <source>
        <dbReference type="ARBA" id="ARBA00023010"/>
    </source>
</evidence>
<dbReference type="GO" id="GO:0006999">
    <property type="term" value="P:nuclear pore organization"/>
    <property type="evidence" value="ECO:0007669"/>
    <property type="project" value="TreeGrafter"/>
</dbReference>
<keyword evidence="9" id="KW-0811">Translocation</keyword>
<dbReference type="GO" id="GO:0030674">
    <property type="term" value="F:protein-macromolecule adaptor activity"/>
    <property type="evidence" value="ECO:0007669"/>
    <property type="project" value="TreeGrafter"/>
</dbReference>
<keyword evidence="7" id="KW-0653">Protein transport</keyword>
<proteinExistence type="inferred from homology"/>
<feature type="transmembrane region" description="Helical" evidence="14">
    <location>
        <begin position="177"/>
        <end position="197"/>
    </location>
</feature>
<evidence type="ECO:0000313" key="15">
    <source>
        <dbReference type="EMBL" id="KAF9511704.1"/>
    </source>
</evidence>
<evidence type="ECO:0000256" key="3">
    <source>
        <dbReference type="ARBA" id="ARBA00005760"/>
    </source>
</evidence>
<feature type="transmembrane region" description="Helical" evidence="14">
    <location>
        <begin position="84"/>
        <end position="105"/>
    </location>
</feature>
<evidence type="ECO:0000256" key="10">
    <source>
        <dbReference type="ARBA" id="ARBA00023132"/>
    </source>
</evidence>
<feature type="coiled-coil region" evidence="13">
    <location>
        <begin position="621"/>
        <end position="648"/>
    </location>
</feature>
<dbReference type="GO" id="GO:0005816">
    <property type="term" value="C:spindle pole body"/>
    <property type="evidence" value="ECO:0007669"/>
    <property type="project" value="TreeGrafter"/>
</dbReference>
<evidence type="ECO:0000256" key="14">
    <source>
        <dbReference type="SAM" id="Phobius"/>
    </source>
</evidence>
<sequence>MSTSAPIQSGYTPASIYSVRPKQPTTNASNSYEHICKFVLRRRMLRVLVLSAFTTWMCTTIWSFSPRNGLFHEIIASISPSQIILLLPTYALGLLPSFILLRLYLRNEYENPETQTFPTVFSRISSLLSPTLFRHLLAYGIQGWVLAFSYCISAGLREWDDPRLSIFSPTLRHHLNFNERFVFITISNVVLGIVYAFKSLATMRPTACWPDSTTRPPHRPNFLPKLWASIIPAALLSISISISYIVTYYFVRLRLWKTLLYFAFFLRPYMSTFVRAKYSPITFGLIFRTLTVNLLTSLTWETMRVLFEVYTSEPIVLSRHAPDPNQCLVLGIVSTDRYIKHHAFHEFAVLAQTTSPEASARRKALFSDLKTPHPQSMPTLSPGSIAGAWSTVSREALLVLGINYQNLLRRGAPPPPPPAVASSALAPIAVPSPSSAHTLSIVKPPAGIFRPPRTSTSSAIMDTFSSEGATTNVLSNIADSAQRGASAIPRIFLGESLSSAPSTGPLRTVGIEQGSNVTSVVRTLPSMLRSAVKSLPSLASLQGLAEENVKKHVVRRLPPALRFRVYDARWLLFGSKVEMVEGTLRGRKIDVWAIESLAYLVAHSLTEDPYGVVQRDLPRVLEALVSYLVALEALAQELEKQTSSIQAAPSSTEEMKRYMMLRKQRESELIGELIGPLLTCGVARRDKTHRRCVWDTTGGTQVPAVDCRAASDYS</sequence>
<keyword evidence="13" id="KW-0175">Coiled coil</keyword>
<dbReference type="Pfam" id="PF09531">
    <property type="entry name" value="Ndc1_Nup"/>
    <property type="match status" value="1"/>
</dbReference>
<dbReference type="PANTHER" id="PTHR13269">
    <property type="entry name" value="NUCLEOPORIN NDC1"/>
    <property type="match status" value="1"/>
</dbReference>
<dbReference type="OrthoDB" id="67850at2759"/>
<gene>
    <name evidence="15" type="ORF">BS47DRAFT_1346461</name>
</gene>
<comment type="caution">
    <text evidence="15">The sequence shown here is derived from an EMBL/GenBank/DDBJ whole genome shotgun (WGS) entry which is preliminary data.</text>
</comment>
<keyword evidence="11 14" id="KW-0472">Membrane</keyword>
<organism evidence="15 16">
    <name type="scientific">Hydnum rufescens UP504</name>
    <dbReference type="NCBI Taxonomy" id="1448309"/>
    <lineage>
        <taxon>Eukaryota</taxon>
        <taxon>Fungi</taxon>
        <taxon>Dikarya</taxon>
        <taxon>Basidiomycota</taxon>
        <taxon>Agaricomycotina</taxon>
        <taxon>Agaricomycetes</taxon>
        <taxon>Cantharellales</taxon>
        <taxon>Hydnaceae</taxon>
        <taxon>Hydnum</taxon>
    </lineage>
</organism>
<evidence type="ECO:0000256" key="4">
    <source>
        <dbReference type="ARBA" id="ARBA00022448"/>
    </source>
</evidence>
<keyword evidence="6" id="KW-0509">mRNA transport</keyword>
<feature type="transmembrane region" description="Helical" evidence="14">
    <location>
        <begin position="226"/>
        <end position="251"/>
    </location>
</feature>
<evidence type="ECO:0000256" key="2">
    <source>
        <dbReference type="ARBA" id="ARBA00004567"/>
    </source>
</evidence>
<evidence type="ECO:0000256" key="5">
    <source>
        <dbReference type="ARBA" id="ARBA00022692"/>
    </source>
</evidence>
<keyword evidence="5 14" id="KW-0812">Transmembrane</keyword>
<dbReference type="GO" id="GO:0015031">
    <property type="term" value="P:protein transport"/>
    <property type="evidence" value="ECO:0007669"/>
    <property type="project" value="UniProtKB-KW"/>
</dbReference>
<keyword evidence="4" id="KW-0813">Transport</keyword>
<protein>
    <recommendedName>
        <fullName evidence="17">Nucleoporin NDC1</fullName>
    </recommendedName>
</protein>
<evidence type="ECO:0000256" key="7">
    <source>
        <dbReference type="ARBA" id="ARBA00022927"/>
    </source>
</evidence>
<evidence type="ECO:0000256" key="12">
    <source>
        <dbReference type="ARBA" id="ARBA00023242"/>
    </source>
</evidence>
<evidence type="ECO:0000256" key="8">
    <source>
        <dbReference type="ARBA" id="ARBA00022989"/>
    </source>
</evidence>
<evidence type="ECO:0000256" key="6">
    <source>
        <dbReference type="ARBA" id="ARBA00022816"/>
    </source>
</evidence>
<accession>A0A9P6DUJ6</accession>
<dbReference type="GO" id="GO:0070631">
    <property type="term" value="P:spindle pole body localization"/>
    <property type="evidence" value="ECO:0007669"/>
    <property type="project" value="TreeGrafter"/>
</dbReference>